<reference evidence="2 3" key="1">
    <citation type="journal article" date="2015" name="Plant Cell">
        <title>Oil accumulation by the oleaginous diatom Fistulifera solaris as revealed by the genome and transcriptome.</title>
        <authorList>
            <person name="Tanaka T."/>
            <person name="Maeda Y."/>
            <person name="Veluchamy A."/>
            <person name="Tanaka M."/>
            <person name="Abida H."/>
            <person name="Marechal E."/>
            <person name="Bowler C."/>
            <person name="Muto M."/>
            <person name="Sunaga Y."/>
            <person name="Tanaka M."/>
            <person name="Yoshino T."/>
            <person name="Taniguchi T."/>
            <person name="Fukuda Y."/>
            <person name="Nemoto M."/>
            <person name="Matsumoto M."/>
            <person name="Wong P.S."/>
            <person name="Aburatani S."/>
            <person name="Fujibuchi W."/>
        </authorList>
    </citation>
    <scope>NUCLEOTIDE SEQUENCE [LARGE SCALE GENOMIC DNA]</scope>
    <source>
        <strain evidence="2 3">JPCC DA0580</strain>
    </source>
</reference>
<feature type="chain" id="PRO_5013300848" evidence="1">
    <location>
        <begin position="21"/>
        <end position="259"/>
    </location>
</feature>
<comment type="caution">
    <text evidence="2">The sequence shown here is derived from an EMBL/GenBank/DDBJ whole genome shotgun (WGS) entry which is preliminary data.</text>
</comment>
<protein>
    <submittedName>
        <fullName evidence="2">Uncharacterized protein</fullName>
    </submittedName>
</protein>
<dbReference type="EMBL" id="BDSP01000081">
    <property type="protein sequence ID" value="GAX14549.1"/>
    <property type="molecule type" value="Genomic_DNA"/>
</dbReference>
<dbReference type="AlphaFoldDB" id="A0A1Z5JKM8"/>
<evidence type="ECO:0000313" key="3">
    <source>
        <dbReference type="Proteomes" id="UP000198406"/>
    </source>
</evidence>
<organism evidence="2 3">
    <name type="scientific">Fistulifera solaris</name>
    <name type="common">Oleaginous diatom</name>
    <dbReference type="NCBI Taxonomy" id="1519565"/>
    <lineage>
        <taxon>Eukaryota</taxon>
        <taxon>Sar</taxon>
        <taxon>Stramenopiles</taxon>
        <taxon>Ochrophyta</taxon>
        <taxon>Bacillariophyta</taxon>
        <taxon>Bacillariophyceae</taxon>
        <taxon>Bacillariophycidae</taxon>
        <taxon>Naviculales</taxon>
        <taxon>Naviculaceae</taxon>
        <taxon>Fistulifera</taxon>
    </lineage>
</organism>
<dbReference type="Proteomes" id="UP000198406">
    <property type="component" value="Unassembled WGS sequence"/>
</dbReference>
<keyword evidence="3" id="KW-1185">Reference proteome</keyword>
<evidence type="ECO:0000313" key="2">
    <source>
        <dbReference type="EMBL" id="GAX14549.1"/>
    </source>
</evidence>
<sequence length="259" mass="28382">MNVLLIVWSSVTILTATAHAELSLPNSSLLSGPSLTSERWLQGCSWLGRNDDKEDDVPRCSSPAPCNAQHAFIASVLTYNDQPCECNLCGDVVTLQCSYCTACGAFPGKDSCIEAQTSFELTDLKNGNYTFMSVAVSVKSSGKDSASNHVVAEMTFAEKTFNWTLFNENTTLLGSDDDVNLSVNGVSCQSISLEHDECAVFDCRNIDPDYYWTCNDGDELINDTSNPLHGFITATLYCPEDDNRLEQTLNEIRLPPPFL</sequence>
<gene>
    <name evidence="2" type="ORF">FisN_6Lh327</name>
</gene>
<proteinExistence type="predicted"/>
<dbReference type="InParanoid" id="A0A1Z5JKM8"/>
<name>A0A1Z5JKM8_FISSO</name>
<keyword evidence="1" id="KW-0732">Signal</keyword>
<accession>A0A1Z5JKM8</accession>
<evidence type="ECO:0000256" key="1">
    <source>
        <dbReference type="SAM" id="SignalP"/>
    </source>
</evidence>
<feature type="signal peptide" evidence="1">
    <location>
        <begin position="1"/>
        <end position="20"/>
    </location>
</feature>